<evidence type="ECO:0000313" key="1">
    <source>
        <dbReference type="EMBL" id="ERJ66856.1"/>
    </source>
</evidence>
<dbReference type="HOGENOM" id="CLU_3294111_0_0_10"/>
<comment type="caution">
    <text evidence="1">The sequence shown here is derived from an EMBL/GenBank/DDBJ whole genome shotgun (WGS) entry which is preliminary data.</text>
</comment>
<dbReference type="Proteomes" id="UP000016630">
    <property type="component" value="Unassembled WGS sequence"/>
</dbReference>
<gene>
    <name evidence="1" type="ORF">HMPREF1555_00949</name>
</gene>
<organism evidence="1 2">
    <name type="scientific">Porphyromonas gingivalis F0570</name>
    <dbReference type="NCBI Taxonomy" id="1227271"/>
    <lineage>
        <taxon>Bacteria</taxon>
        <taxon>Pseudomonadati</taxon>
        <taxon>Bacteroidota</taxon>
        <taxon>Bacteroidia</taxon>
        <taxon>Bacteroidales</taxon>
        <taxon>Porphyromonadaceae</taxon>
        <taxon>Porphyromonas</taxon>
    </lineage>
</organism>
<proteinExistence type="predicted"/>
<protein>
    <submittedName>
        <fullName evidence="1">Uncharacterized protein</fullName>
    </submittedName>
</protein>
<sequence>MSKFGFVTALFLCSLQSVRQPASSWKPYFLAFRRRRSKSG</sequence>
<reference evidence="1 2" key="1">
    <citation type="submission" date="2013-06" db="EMBL/GenBank/DDBJ databases">
        <authorList>
            <person name="Weinstock G."/>
            <person name="Sodergren E."/>
            <person name="Lobos E.A."/>
            <person name="Fulton L."/>
            <person name="Fulton R."/>
            <person name="Courtney L."/>
            <person name="Fronick C."/>
            <person name="O'Laughlin M."/>
            <person name="Godfrey J."/>
            <person name="Wilson R.M."/>
            <person name="Miner T."/>
            <person name="Farmer C."/>
            <person name="Delehaunty K."/>
            <person name="Cordes M."/>
            <person name="Minx P."/>
            <person name="Tomlinson C."/>
            <person name="Chen J."/>
            <person name="Wollam A."/>
            <person name="Pepin K.H."/>
            <person name="Bhonagiri V."/>
            <person name="Zhang X."/>
            <person name="Warren W."/>
            <person name="Mitreva M."/>
            <person name="Mardis E.R."/>
            <person name="Wilson R.K."/>
        </authorList>
    </citation>
    <scope>NUCLEOTIDE SEQUENCE [LARGE SCALE GENOMIC DNA]</scope>
    <source>
        <strain evidence="1 2">F0570</strain>
    </source>
</reference>
<accession>A0A0E2LRB0</accession>
<dbReference type="AlphaFoldDB" id="A0A0E2LRB0"/>
<evidence type="ECO:0000313" key="2">
    <source>
        <dbReference type="Proteomes" id="UP000016630"/>
    </source>
</evidence>
<dbReference type="EMBL" id="AWUW01000068">
    <property type="protein sequence ID" value="ERJ66856.1"/>
    <property type="molecule type" value="Genomic_DNA"/>
</dbReference>
<name>A0A0E2LRB0_PORGN</name>